<reference evidence="2 3" key="1">
    <citation type="submission" date="2020-06" db="EMBL/GenBank/DDBJ databases">
        <title>Transcriptomic and genomic resources for Thalictrum thalictroides and T. hernandezii: Facilitating candidate gene discovery in an emerging model plant lineage.</title>
        <authorList>
            <person name="Arias T."/>
            <person name="Riano-Pachon D.M."/>
            <person name="Di Stilio V.S."/>
        </authorList>
    </citation>
    <scope>NUCLEOTIDE SEQUENCE [LARGE SCALE GENOMIC DNA]</scope>
    <source>
        <strain evidence="3">cv. WT478/WT964</strain>
        <tissue evidence="2">Leaves</tissue>
    </source>
</reference>
<dbReference type="Gene3D" id="1.20.1280.50">
    <property type="match status" value="1"/>
</dbReference>
<dbReference type="PROSITE" id="PS50181">
    <property type="entry name" value="FBOX"/>
    <property type="match status" value="1"/>
</dbReference>
<dbReference type="InterPro" id="IPR017451">
    <property type="entry name" value="F-box-assoc_interact_dom"/>
</dbReference>
<sequence>MLHVTIDKKLQEKMGKWYSKPLYRKLVQRCIGREHYSCEKRMKRFIYSSTSNDSSMSMEEEEEMKQVVSANIPNDVLVDMLSRFPARALMRLKCVSKNWHSVIQDPVFVNLHLTLAKETGMGLIQILDDTGFRIYSIDDFGFATELHSLVTDNSYPHVPSCNGLLCFLDSSDDMLSFLDNSKEIRIRLCNPITGETMTITKPYCFRRKTAGLGYDTCSQKYKVVCCSESEVEVYTLGSEFNSWRTIKCPSGFSINFLEKPIYSHGNLHWKASLSDHANGFQQCAIIAFDMSDEKFSLFKGPDINIMNGNHWLCELEGSLSLVQTYEKKVILWVLKDYEEQEWMKKSVYRLPFYPSWPEGFMTIRNNKILFESHEDECDYVCHYDEQGQLLKVIKVTGLPSSFKNYIDNHVKSLVSFK</sequence>
<dbReference type="Pfam" id="PF12937">
    <property type="entry name" value="F-box-like"/>
    <property type="match status" value="1"/>
</dbReference>
<dbReference type="InterPro" id="IPR001810">
    <property type="entry name" value="F-box_dom"/>
</dbReference>
<dbReference type="Proteomes" id="UP000554482">
    <property type="component" value="Unassembled WGS sequence"/>
</dbReference>
<gene>
    <name evidence="2" type="ORF">FRX31_030515</name>
</gene>
<dbReference type="AlphaFoldDB" id="A0A7J6V513"/>
<feature type="domain" description="F-box" evidence="1">
    <location>
        <begin position="66"/>
        <end position="111"/>
    </location>
</feature>
<dbReference type="SUPFAM" id="SSF81383">
    <property type="entry name" value="F-box domain"/>
    <property type="match status" value="1"/>
</dbReference>
<evidence type="ECO:0000313" key="2">
    <source>
        <dbReference type="EMBL" id="KAF5179897.1"/>
    </source>
</evidence>
<dbReference type="PANTHER" id="PTHR31111">
    <property type="entry name" value="BNAA05G37150D PROTEIN-RELATED"/>
    <property type="match status" value="1"/>
</dbReference>
<evidence type="ECO:0000259" key="1">
    <source>
        <dbReference type="PROSITE" id="PS50181"/>
    </source>
</evidence>
<name>A0A7J6V513_THATH</name>
<protein>
    <submittedName>
        <fullName evidence="2">F-box family protein</fullName>
    </submittedName>
</protein>
<dbReference type="EMBL" id="JABWDY010038157">
    <property type="protein sequence ID" value="KAF5179897.1"/>
    <property type="molecule type" value="Genomic_DNA"/>
</dbReference>
<dbReference type="PANTHER" id="PTHR31111:SF134">
    <property type="entry name" value="F-BOX ASSOCIATED INTERACTION DOMAIN-CONTAINING PROTEIN"/>
    <property type="match status" value="1"/>
</dbReference>
<accession>A0A7J6V513</accession>
<dbReference type="Pfam" id="PF08268">
    <property type="entry name" value="FBA_3"/>
    <property type="match status" value="1"/>
</dbReference>
<dbReference type="InterPro" id="IPR036047">
    <property type="entry name" value="F-box-like_dom_sf"/>
</dbReference>
<dbReference type="NCBIfam" id="TIGR01640">
    <property type="entry name" value="F_box_assoc_1"/>
    <property type="match status" value="1"/>
</dbReference>
<dbReference type="InterPro" id="IPR013187">
    <property type="entry name" value="F-box-assoc_dom_typ3"/>
</dbReference>
<keyword evidence="3" id="KW-1185">Reference proteome</keyword>
<dbReference type="CDD" id="cd22157">
    <property type="entry name" value="F-box_AtFBW1-like"/>
    <property type="match status" value="1"/>
</dbReference>
<proteinExistence type="predicted"/>
<comment type="caution">
    <text evidence="2">The sequence shown here is derived from an EMBL/GenBank/DDBJ whole genome shotgun (WGS) entry which is preliminary data.</text>
</comment>
<organism evidence="2 3">
    <name type="scientific">Thalictrum thalictroides</name>
    <name type="common">Rue-anemone</name>
    <name type="synonym">Anemone thalictroides</name>
    <dbReference type="NCBI Taxonomy" id="46969"/>
    <lineage>
        <taxon>Eukaryota</taxon>
        <taxon>Viridiplantae</taxon>
        <taxon>Streptophyta</taxon>
        <taxon>Embryophyta</taxon>
        <taxon>Tracheophyta</taxon>
        <taxon>Spermatophyta</taxon>
        <taxon>Magnoliopsida</taxon>
        <taxon>Ranunculales</taxon>
        <taxon>Ranunculaceae</taxon>
        <taxon>Thalictroideae</taxon>
        <taxon>Thalictrum</taxon>
    </lineage>
</organism>
<evidence type="ECO:0000313" key="3">
    <source>
        <dbReference type="Proteomes" id="UP000554482"/>
    </source>
</evidence>
<dbReference type="SMART" id="SM00256">
    <property type="entry name" value="FBOX"/>
    <property type="match status" value="1"/>
</dbReference>
<dbReference type="OrthoDB" id="687122at2759"/>